<accession>A0A6T1ZI00</accession>
<evidence type="ECO:0000256" key="1">
    <source>
        <dbReference type="ARBA" id="ARBA00022441"/>
    </source>
</evidence>
<feature type="region of interest" description="Disordered" evidence="3">
    <location>
        <begin position="35"/>
        <end position="57"/>
    </location>
</feature>
<keyword evidence="2" id="KW-0677">Repeat</keyword>
<evidence type="ECO:0000313" key="4">
    <source>
        <dbReference type="EMBL" id="CAE0807527.1"/>
    </source>
</evidence>
<evidence type="ECO:0000313" key="5">
    <source>
        <dbReference type="EMBL" id="CAE0807528.1"/>
    </source>
</evidence>
<dbReference type="SUPFAM" id="SSF117281">
    <property type="entry name" value="Kelch motif"/>
    <property type="match status" value="1"/>
</dbReference>
<proteinExistence type="predicted"/>
<feature type="compositionally biased region" description="Pro residues" evidence="3">
    <location>
        <begin position="339"/>
        <end position="350"/>
    </location>
</feature>
<reference evidence="5" key="1">
    <citation type="submission" date="2021-01" db="EMBL/GenBank/DDBJ databases">
        <authorList>
            <person name="Corre E."/>
            <person name="Pelletier E."/>
            <person name="Niang G."/>
            <person name="Scheremetjew M."/>
            <person name="Finn R."/>
            <person name="Kale V."/>
            <person name="Holt S."/>
            <person name="Cochrane G."/>
            <person name="Meng A."/>
            <person name="Brown T."/>
            <person name="Cohen L."/>
        </authorList>
    </citation>
    <scope>NUCLEOTIDE SEQUENCE</scope>
    <source>
        <strain evidence="5">CCMP1594</strain>
    </source>
</reference>
<dbReference type="EMBL" id="HBJA01052674">
    <property type="protein sequence ID" value="CAE0807527.1"/>
    <property type="molecule type" value="Transcribed_RNA"/>
</dbReference>
<name>A0A6T1ZI00_9EUGL</name>
<gene>
    <name evidence="4" type="ORF">EGYM00163_LOCUS18656</name>
    <name evidence="5" type="ORF">EGYM00163_LOCUS18657</name>
</gene>
<dbReference type="Gene3D" id="2.120.10.80">
    <property type="entry name" value="Kelch-type beta propeller"/>
    <property type="match status" value="1"/>
</dbReference>
<dbReference type="PANTHER" id="PTHR46093">
    <property type="entry name" value="ACYL-COA-BINDING DOMAIN-CONTAINING PROTEIN 5"/>
    <property type="match status" value="1"/>
</dbReference>
<keyword evidence="1" id="KW-0880">Kelch repeat</keyword>
<dbReference type="EMBL" id="HBJA01052675">
    <property type="protein sequence ID" value="CAE0807528.1"/>
    <property type="molecule type" value="Transcribed_RNA"/>
</dbReference>
<organism evidence="5">
    <name type="scientific">Eutreptiella gymnastica</name>
    <dbReference type="NCBI Taxonomy" id="73025"/>
    <lineage>
        <taxon>Eukaryota</taxon>
        <taxon>Discoba</taxon>
        <taxon>Euglenozoa</taxon>
        <taxon>Euglenida</taxon>
        <taxon>Spirocuta</taxon>
        <taxon>Euglenophyceae</taxon>
        <taxon>Eutreptiales</taxon>
        <taxon>Eutreptiaceae</taxon>
        <taxon>Eutreptiella</taxon>
    </lineage>
</organism>
<sequence length="953" mass="107442">MDLAPGAQAPVWYTEATSPIKASDDDWNVIQAVQPEDSSTVPKKWPEMTPNPGTSKQPLSAYWNPTVSQGSTCDQSGLSVLGRMTSTSSADLDYQRAGVDSLDLKDEMHDAPDSVPWKMQMPALFPKDPWGKHAILAVNCETMKQFSGPQLNGMQNAAAAAAGGAAAPEVERRRELEDFDMDHFLKREAKLLAKIQDFMESPKHNPEQGSMPSERVQNCIKQKHRELYNFVVSTVYANQWHRFVRKHEDVFELIFSKEGDGRGLPRIRLRAHENYQQADAKEEGERKRRETVIVCCLKQYLEENNDDVRVEDFRMEYQRWLSEDPGKIRDCDQQWRQPGDPPYQDPPPSLPRFRDMIRIVKRHEQEFGYDPNPEESGQNARIRTAATWRPTDQLAMRDQDDAKQPPHSAPARIDTLRALPVHSPPSSSLLSEGIVPISTPAPVNRSEPKDFMKVADADPMWQFKEREEKLKKEIVAFLDNQSWNPNGGSVPSERVQNCIKAKFPGLYRSVVGAYYSNQWHRFIQKHGGPEGFALFLVQDGKRSVWRIRLERHTGWEEADALERRQRDEKEQEQLKCLWEHLQQVGGVCKVDDFISEYELKWKPTGKHDLPKRGDFVRFVRRYPEIFQYNKDTFVITCPQLLSRQETTAPKVEVICAPKLADDGATFCMAVSFGHWVLLLRHDLQKSHCVYNLATQTWQQLEATGAAPSPRLNMSVTAVPREHSSKSFGLYFVGGCSGTTCDSDVCVLELECGGPGCGVLTGHWTKVITSGEAPLPRQQHSTVLKDNVLYVVGGRCSDGLVGMTVYALDCQTHVWTAVGQHGPTPSPRCGHLALLQGDVMYLVGGAGVVLDHLHVFDFATKTWSQRHIASGGIEPLRQADPLRNHVVGAALQNSALFVCHATQQPEAGVRDCLYTLSLKAPILSWCCAEADTDVLLQHMVVEPDRIWGFHWDQA</sequence>
<evidence type="ECO:0000256" key="3">
    <source>
        <dbReference type="SAM" id="MobiDB-lite"/>
    </source>
</evidence>
<feature type="region of interest" description="Disordered" evidence="3">
    <location>
        <begin position="329"/>
        <end position="351"/>
    </location>
</feature>
<dbReference type="PANTHER" id="PTHR46093:SF18">
    <property type="entry name" value="FIBRONECTIN TYPE-III DOMAIN-CONTAINING PROTEIN"/>
    <property type="match status" value="1"/>
</dbReference>
<protein>
    <submittedName>
        <fullName evidence="5">Uncharacterized protein</fullName>
    </submittedName>
</protein>
<dbReference type="Pfam" id="PF24681">
    <property type="entry name" value="Kelch_KLHDC2_KLHL20_DRC7"/>
    <property type="match status" value="1"/>
</dbReference>
<dbReference type="AlphaFoldDB" id="A0A6T1ZI00"/>
<evidence type="ECO:0000256" key="2">
    <source>
        <dbReference type="ARBA" id="ARBA00022737"/>
    </source>
</evidence>
<dbReference type="InterPro" id="IPR015915">
    <property type="entry name" value="Kelch-typ_b-propeller"/>
</dbReference>